<feature type="transmembrane region" description="Helical" evidence="1">
    <location>
        <begin position="103"/>
        <end position="125"/>
    </location>
</feature>
<keyword evidence="3" id="KW-1185">Reference proteome</keyword>
<dbReference type="EMBL" id="CP040077">
    <property type="protein sequence ID" value="QCP47779.1"/>
    <property type="molecule type" value="Genomic_DNA"/>
</dbReference>
<proteinExistence type="predicted"/>
<dbReference type="AlphaFoldDB" id="A0A4P8IPE4"/>
<sequence length="281" mass="31150">MLISAKEAGEILPKLPFVMGFLSGMDAVMLLVLPLRQTMDSSILIFATLTFSVSGLLVGVFIKYKSNLNAGSAIYPMAYLLTLLTLFTSSACALPGLVRGEVYLAYSGALAGIGVSSIFLLMGWVQEKKFTNHPLNEVRPGGQDKYIDCEKMEVNPKIRIPAKFINLENNNSKTRSVASLGMIGGALAANVMLVARVFGIDYNTMAWLAAVSMILIAAYIQLKFFGPSAFRLYQLHMLQKNFSQPLKNSDYEKIQDLRRTFFLSRWLMKDYRPTTGNRQAS</sequence>
<gene>
    <name evidence="2" type="ORF">FAZ95_00435</name>
</gene>
<name>A0A4P8IPE4_9BURK</name>
<feature type="transmembrane region" description="Helical" evidence="1">
    <location>
        <begin position="177"/>
        <end position="198"/>
    </location>
</feature>
<feature type="transmembrane region" description="Helical" evidence="1">
    <location>
        <begin position="204"/>
        <end position="222"/>
    </location>
</feature>
<feature type="transmembrane region" description="Helical" evidence="1">
    <location>
        <begin position="74"/>
        <end position="97"/>
    </location>
</feature>
<protein>
    <submittedName>
        <fullName evidence="2">Uncharacterized protein</fullName>
    </submittedName>
</protein>
<feature type="transmembrane region" description="Helical" evidence="1">
    <location>
        <begin position="41"/>
        <end position="62"/>
    </location>
</feature>
<feature type="transmembrane region" description="Helical" evidence="1">
    <location>
        <begin position="12"/>
        <end position="35"/>
    </location>
</feature>
<evidence type="ECO:0000313" key="3">
    <source>
        <dbReference type="Proteomes" id="UP000298656"/>
    </source>
</evidence>
<reference evidence="2 3" key="1">
    <citation type="submission" date="2019-05" db="EMBL/GenBank/DDBJ databases">
        <title>Burkholderia sp. DHOD12, isolated from subtropical forest soil.</title>
        <authorList>
            <person name="Gao Z.-H."/>
            <person name="Qiu L.-H."/>
        </authorList>
    </citation>
    <scope>NUCLEOTIDE SEQUENCE [LARGE SCALE GENOMIC DNA]</scope>
    <source>
        <strain evidence="2 3">DHOD12</strain>
    </source>
</reference>
<dbReference type="KEGG" id="tvl:FAZ95_00435"/>
<dbReference type="Proteomes" id="UP000298656">
    <property type="component" value="Chromosome 1"/>
</dbReference>
<keyword evidence="1" id="KW-1133">Transmembrane helix</keyword>
<evidence type="ECO:0000256" key="1">
    <source>
        <dbReference type="SAM" id="Phobius"/>
    </source>
</evidence>
<evidence type="ECO:0000313" key="2">
    <source>
        <dbReference type="EMBL" id="QCP47779.1"/>
    </source>
</evidence>
<keyword evidence="1" id="KW-0472">Membrane</keyword>
<dbReference type="RefSeq" id="WP_137330622.1">
    <property type="nucleotide sequence ID" value="NZ_CP040077.1"/>
</dbReference>
<keyword evidence="1" id="KW-0812">Transmembrane</keyword>
<accession>A0A4P8IPE4</accession>
<dbReference type="OrthoDB" id="9038312at2"/>
<organism evidence="2 3">
    <name type="scientific">Trinickia violacea</name>
    <dbReference type="NCBI Taxonomy" id="2571746"/>
    <lineage>
        <taxon>Bacteria</taxon>
        <taxon>Pseudomonadati</taxon>
        <taxon>Pseudomonadota</taxon>
        <taxon>Betaproteobacteria</taxon>
        <taxon>Burkholderiales</taxon>
        <taxon>Burkholderiaceae</taxon>
        <taxon>Trinickia</taxon>
    </lineage>
</organism>